<evidence type="ECO:0000259" key="1">
    <source>
        <dbReference type="Pfam" id="PF00535"/>
    </source>
</evidence>
<name>A0ABT2VWW2_9FLAO</name>
<dbReference type="Proteomes" id="UP001208114">
    <property type="component" value="Unassembled WGS sequence"/>
</dbReference>
<dbReference type="EMBL" id="JAOTEN010000002">
    <property type="protein sequence ID" value="MCU7614250.1"/>
    <property type="molecule type" value="Genomic_DNA"/>
</dbReference>
<organism evidence="2 3">
    <name type="scientific">Chryseobacterium gilvum</name>
    <dbReference type="NCBI Taxonomy" id="2976534"/>
    <lineage>
        <taxon>Bacteria</taxon>
        <taxon>Pseudomonadati</taxon>
        <taxon>Bacteroidota</taxon>
        <taxon>Flavobacteriia</taxon>
        <taxon>Flavobacteriales</taxon>
        <taxon>Weeksellaceae</taxon>
        <taxon>Chryseobacterium group</taxon>
        <taxon>Chryseobacterium</taxon>
    </lineage>
</organism>
<proteinExistence type="predicted"/>
<keyword evidence="2" id="KW-0328">Glycosyltransferase</keyword>
<dbReference type="PANTHER" id="PTHR22916">
    <property type="entry name" value="GLYCOSYLTRANSFERASE"/>
    <property type="match status" value="1"/>
</dbReference>
<dbReference type="InterPro" id="IPR029044">
    <property type="entry name" value="Nucleotide-diphossugar_trans"/>
</dbReference>
<dbReference type="EC" id="2.4.-.-" evidence="2"/>
<keyword evidence="2" id="KW-0808">Transferase</keyword>
<dbReference type="Pfam" id="PF00535">
    <property type="entry name" value="Glycos_transf_2"/>
    <property type="match status" value="1"/>
</dbReference>
<dbReference type="Gene3D" id="3.90.550.10">
    <property type="entry name" value="Spore Coat Polysaccharide Biosynthesis Protein SpsA, Chain A"/>
    <property type="match status" value="1"/>
</dbReference>
<dbReference type="GO" id="GO:0016757">
    <property type="term" value="F:glycosyltransferase activity"/>
    <property type="evidence" value="ECO:0007669"/>
    <property type="project" value="UniProtKB-KW"/>
</dbReference>
<keyword evidence="3" id="KW-1185">Reference proteome</keyword>
<dbReference type="RefSeq" id="WP_262990139.1">
    <property type="nucleotide sequence ID" value="NZ_JAOTEN010000002.1"/>
</dbReference>
<evidence type="ECO:0000313" key="2">
    <source>
        <dbReference type="EMBL" id="MCU7614250.1"/>
    </source>
</evidence>
<gene>
    <name evidence="2" type="ORF">N0B16_07360</name>
</gene>
<comment type="caution">
    <text evidence="2">The sequence shown here is derived from an EMBL/GenBank/DDBJ whole genome shotgun (WGS) entry which is preliminary data.</text>
</comment>
<feature type="domain" description="Glycosyltransferase 2-like" evidence="1">
    <location>
        <begin position="7"/>
        <end position="133"/>
    </location>
</feature>
<reference evidence="3" key="1">
    <citation type="submission" date="2023-07" db="EMBL/GenBank/DDBJ databases">
        <title>Chryseobacterium sp. GMJ5 Genome sequencing and assembly.</title>
        <authorList>
            <person name="Jung Y."/>
        </authorList>
    </citation>
    <scope>NUCLEOTIDE SEQUENCE [LARGE SCALE GENOMIC DNA]</scope>
    <source>
        <strain evidence="3">GMJ5</strain>
    </source>
</reference>
<dbReference type="InterPro" id="IPR001173">
    <property type="entry name" value="Glyco_trans_2-like"/>
</dbReference>
<protein>
    <submittedName>
        <fullName evidence="2">Glycosyltransferase</fullName>
        <ecNumber evidence="2">2.4.-.-</ecNumber>
    </submittedName>
</protein>
<dbReference type="SUPFAM" id="SSF53448">
    <property type="entry name" value="Nucleotide-diphospho-sugar transferases"/>
    <property type="match status" value="1"/>
</dbReference>
<evidence type="ECO:0000313" key="3">
    <source>
        <dbReference type="Proteomes" id="UP001208114"/>
    </source>
</evidence>
<sequence length="298" mass="34508">MENPLVTVIVVSYNHSKYIKENLDSIKNQTYDNIQLIVGDDASKDNSVEVFQQWLQENNYPAITNFHRKNTGLATMLNECVTLAEGKYIKIIAADDFLHPESIAKCVEKLETLGESYGMVFTDTYAIDSNSKIAADIADYNTLGNVSSEVFKKELIKSNRIAALTVLMRTEALHKTGEYKSDLLIEDYYRWLKINALYNIAYIPQKLSYYRLHEENVSQTKIQRIESESVMLQMLFDEAGENRQKINSFTSKKYLNQEKLSSEFLIAYRNYPFSIKRLSFALHYKIPVSIYQFFNKIL</sequence>
<accession>A0ABT2VWW2</accession>
<dbReference type="PANTHER" id="PTHR22916:SF3">
    <property type="entry name" value="UDP-GLCNAC:BETAGAL BETA-1,3-N-ACETYLGLUCOSAMINYLTRANSFERASE-LIKE PROTEIN 1"/>
    <property type="match status" value="1"/>
</dbReference>